<dbReference type="OMA" id="WWINRLP"/>
<name>M2U2Y0_COCH5</name>
<protein>
    <recommendedName>
        <fullName evidence="2">Acyltransferase 3 domain-containing protein</fullName>
    </recommendedName>
</protein>
<dbReference type="InterPro" id="IPR050879">
    <property type="entry name" value="Acyltransferase_3"/>
</dbReference>
<dbReference type="PANTHER" id="PTHR23028">
    <property type="entry name" value="ACETYLTRANSFERASE"/>
    <property type="match status" value="1"/>
</dbReference>
<feature type="transmembrane region" description="Helical" evidence="1">
    <location>
        <begin position="295"/>
        <end position="317"/>
    </location>
</feature>
<dbReference type="EMBL" id="KB445574">
    <property type="protein sequence ID" value="EMD92859.1"/>
    <property type="molecule type" value="Genomic_DNA"/>
</dbReference>
<feature type="transmembrane region" description="Helical" evidence="1">
    <location>
        <begin position="387"/>
        <end position="407"/>
    </location>
</feature>
<feature type="transmembrane region" description="Helical" evidence="1">
    <location>
        <begin position="156"/>
        <end position="176"/>
    </location>
</feature>
<evidence type="ECO:0000313" key="4">
    <source>
        <dbReference type="Proteomes" id="UP000016936"/>
    </source>
</evidence>
<dbReference type="PANTHER" id="PTHR23028:SF125">
    <property type="entry name" value="ACYLTRANSFERASE"/>
    <property type="match status" value="1"/>
</dbReference>
<proteinExistence type="predicted"/>
<keyword evidence="1" id="KW-0472">Membrane</keyword>
<dbReference type="HOGENOM" id="CLU_005679_13_3_1"/>
<keyword evidence="1" id="KW-1133">Transmembrane helix</keyword>
<evidence type="ECO:0000259" key="2">
    <source>
        <dbReference type="Pfam" id="PF01757"/>
    </source>
</evidence>
<reference evidence="3 4" key="1">
    <citation type="journal article" date="2012" name="PLoS Pathog.">
        <title>Diverse lifestyles and strategies of plant pathogenesis encoded in the genomes of eighteen Dothideomycetes fungi.</title>
        <authorList>
            <person name="Ohm R.A."/>
            <person name="Feau N."/>
            <person name="Henrissat B."/>
            <person name="Schoch C.L."/>
            <person name="Horwitz B.A."/>
            <person name="Barry K.W."/>
            <person name="Condon B.J."/>
            <person name="Copeland A.C."/>
            <person name="Dhillon B."/>
            <person name="Glaser F."/>
            <person name="Hesse C.N."/>
            <person name="Kosti I."/>
            <person name="LaButti K."/>
            <person name="Lindquist E.A."/>
            <person name="Lucas S."/>
            <person name="Salamov A.A."/>
            <person name="Bradshaw R.E."/>
            <person name="Ciuffetti L."/>
            <person name="Hamelin R.C."/>
            <person name="Kema G.H.J."/>
            <person name="Lawrence C."/>
            <person name="Scott J.A."/>
            <person name="Spatafora J.W."/>
            <person name="Turgeon B.G."/>
            <person name="de Wit P.J.G.M."/>
            <person name="Zhong S."/>
            <person name="Goodwin S.B."/>
            <person name="Grigoriev I.V."/>
        </authorList>
    </citation>
    <scope>NUCLEOTIDE SEQUENCE [LARGE SCALE GENOMIC DNA]</scope>
    <source>
        <strain evidence="4">C5 / ATCC 48332 / race O</strain>
    </source>
</reference>
<gene>
    <name evidence="3" type="ORF">COCHEDRAFT_1193227</name>
</gene>
<reference evidence="4" key="2">
    <citation type="journal article" date="2013" name="PLoS Genet.">
        <title>Comparative genome structure, secondary metabolite, and effector coding capacity across Cochliobolus pathogens.</title>
        <authorList>
            <person name="Condon B.J."/>
            <person name="Leng Y."/>
            <person name="Wu D."/>
            <person name="Bushley K.E."/>
            <person name="Ohm R.A."/>
            <person name="Otillar R."/>
            <person name="Martin J."/>
            <person name="Schackwitz W."/>
            <person name="Grimwood J."/>
            <person name="MohdZainudin N."/>
            <person name="Xue C."/>
            <person name="Wang R."/>
            <person name="Manning V.A."/>
            <person name="Dhillon B."/>
            <person name="Tu Z.J."/>
            <person name="Steffenson B.J."/>
            <person name="Salamov A."/>
            <person name="Sun H."/>
            <person name="Lowry S."/>
            <person name="LaButti K."/>
            <person name="Han J."/>
            <person name="Copeland A."/>
            <person name="Lindquist E."/>
            <person name="Barry K."/>
            <person name="Schmutz J."/>
            <person name="Baker S.E."/>
            <person name="Ciuffetti L.M."/>
            <person name="Grigoriev I.V."/>
            <person name="Zhong S."/>
            <person name="Turgeon B.G."/>
        </authorList>
    </citation>
    <scope>NUCLEOTIDE SEQUENCE [LARGE SCALE GENOMIC DNA]</scope>
    <source>
        <strain evidence="4">C5 / ATCC 48332 / race O</strain>
    </source>
</reference>
<dbReference type="Pfam" id="PF01757">
    <property type="entry name" value="Acyl_transf_3"/>
    <property type="match status" value="1"/>
</dbReference>
<feature type="transmembrane region" description="Helical" evidence="1">
    <location>
        <begin position="356"/>
        <end position="375"/>
    </location>
</feature>
<evidence type="ECO:0000256" key="1">
    <source>
        <dbReference type="SAM" id="Phobius"/>
    </source>
</evidence>
<keyword evidence="4" id="KW-1185">Reference proteome</keyword>
<feature type="transmembrane region" description="Helical" evidence="1">
    <location>
        <begin position="258"/>
        <end position="283"/>
    </location>
</feature>
<feature type="domain" description="Acyltransferase 3" evidence="2">
    <location>
        <begin position="57"/>
        <end position="460"/>
    </location>
</feature>
<evidence type="ECO:0000313" key="3">
    <source>
        <dbReference type="EMBL" id="EMD92859.1"/>
    </source>
</evidence>
<dbReference type="InterPro" id="IPR002656">
    <property type="entry name" value="Acyl_transf_3_dom"/>
</dbReference>
<dbReference type="AlphaFoldDB" id="M2U2Y0"/>
<organism evidence="3 4">
    <name type="scientific">Cochliobolus heterostrophus (strain C5 / ATCC 48332 / race O)</name>
    <name type="common">Southern corn leaf blight fungus</name>
    <name type="synonym">Bipolaris maydis</name>
    <dbReference type="NCBI Taxonomy" id="701091"/>
    <lineage>
        <taxon>Eukaryota</taxon>
        <taxon>Fungi</taxon>
        <taxon>Dikarya</taxon>
        <taxon>Ascomycota</taxon>
        <taxon>Pezizomycotina</taxon>
        <taxon>Dothideomycetes</taxon>
        <taxon>Pleosporomycetidae</taxon>
        <taxon>Pleosporales</taxon>
        <taxon>Pleosporineae</taxon>
        <taxon>Pleosporaceae</taxon>
        <taxon>Bipolaris</taxon>
    </lineage>
</organism>
<accession>M2U2Y0</accession>
<dbReference type="GO" id="GO:0016747">
    <property type="term" value="F:acyltransferase activity, transferring groups other than amino-acyl groups"/>
    <property type="evidence" value="ECO:0007669"/>
    <property type="project" value="InterPro"/>
</dbReference>
<dbReference type="Proteomes" id="UP000016936">
    <property type="component" value="Unassembled WGS sequence"/>
</dbReference>
<dbReference type="eggNOG" id="ENOG502SHP9">
    <property type="taxonomic scope" value="Eukaryota"/>
</dbReference>
<feature type="transmembrane region" description="Helical" evidence="1">
    <location>
        <begin position="108"/>
        <end position="128"/>
    </location>
</feature>
<keyword evidence="1" id="KW-0812">Transmembrane</keyword>
<sequence length="499" mass="57556">MPVKYNGLLDQDGIEEIKLSPSIWKPVRTAKWGLDVVRPEFLSLRPTSKSKPIRPTAWLDGLRGFAALLVYLQHHQLWAHGERGNSVFEHAYGYDGKHYFATFPFVRIFFSGGHFAVAVFFVISGYVLSLKSLRMIQDGHAVSAADSIGSALFRRWLRLFLPVIAVTLAFMSIRQWSGLWVDLQPMEETYWKELIRWYRMFKNYSFVFSTEIYDFAIQFHAHVWSIPIEFKGSIIIYTALSAFSRCTKNARLCCEAALIFYFLYIVDGYYGAMFMSGMLLCDLDLLAQQDKLPRLFSALANFKEFIFFHMFVFALYLSGVPSFDAPDADRALILTKSPGWVWLSHLKPQAVFDAKWFYLFWAAFFAVASVPRLPWLKQFFETRFCQYLGRVSFALYLVHGIVIWTVADRLYALVGLARSAHAEGIPEWVNKFPLPISGPLGLELAFWLLQPILLSITLYFAEVVTRLVDEPSVKFTNWLYKKTLSQQTKPGHQRSQSIR</sequence>
<dbReference type="OrthoDB" id="5819582at2759"/>